<feature type="compositionally biased region" description="Basic and acidic residues" evidence="1">
    <location>
        <begin position="205"/>
        <end position="282"/>
    </location>
</feature>
<keyword evidence="3" id="KW-1185">Reference proteome</keyword>
<gene>
    <name evidence="2" type="ORF">N0V87_006831</name>
</gene>
<dbReference type="PANTHER" id="PTHR21521">
    <property type="entry name" value="AMUN, ISOFORM A"/>
    <property type="match status" value="1"/>
</dbReference>
<dbReference type="AlphaFoldDB" id="A0A9W8WWU4"/>
<feature type="region of interest" description="Disordered" evidence="1">
    <location>
        <begin position="201"/>
        <end position="296"/>
    </location>
</feature>
<dbReference type="PANTHER" id="PTHR21521:SF0">
    <property type="entry name" value="AMUN, ISOFORM A"/>
    <property type="match status" value="1"/>
</dbReference>
<dbReference type="EMBL" id="JAPEUV010000076">
    <property type="protein sequence ID" value="KAJ4334503.1"/>
    <property type="molecule type" value="Genomic_DNA"/>
</dbReference>
<reference evidence="2" key="1">
    <citation type="submission" date="2022-10" db="EMBL/GenBank/DDBJ databases">
        <title>Tapping the CABI collections for fungal endophytes: first genome assemblies for Collariella, Neodidymelliopsis, Ascochyta clinopodiicola, Didymella pomorum, Didymosphaeria variabile, Neocosmospora piperis and Neocucurbitaria cava.</title>
        <authorList>
            <person name="Hill R."/>
        </authorList>
    </citation>
    <scope>NUCLEOTIDE SEQUENCE</scope>
    <source>
        <strain evidence="2">IMI 360193</strain>
    </source>
</reference>
<organism evidence="2 3">
    <name type="scientific">Didymella glomerata</name>
    <dbReference type="NCBI Taxonomy" id="749621"/>
    <lineage>
        <taxon>Eukaryota</taxon>
        <taxon>Fungi</taxon>
        <taxon>Dikarya</taxon>
        <taxon>Ascomycota</taxon>
        <taxon>Pezizomycotina</taxon>
        <taxon>Dothideomycetes</taxon>
        <taxon>Pleosporomycetidae</taxon>
        <taxon>Pleosporales</taxon>
        <taxon>Pleosporineae</taxon>
        <taxon>Didymellaceae</taxon>
        <taxon>Didymella</taxon>
    </lineage>
</organism>
<evidence type="ECO:0000313" key="2">
    <source>
        <dbReference type="EMBL" id="KAJ4334503.1"/>
    </source>
</evidence>
<proteinExistence type="predicted"/>
<evidence type="ECO:0000313" key="3">
    <source>
        <dbReference type="Proteomes" id="UP001140562"/>
    </source>
</evidence>
<sequence>MASLHISKISLELFNATLKRYSEIASLPLAELDTLRYGTVPEKLAKAKKDAHLLKIDVEKLVEWKLKHGTFRPTLMNLVKSNPADTIQETTQSAFVEPEVMKALKILTSLRGIGPATASLLLSVHQPDTVPFFSDELFRWTQWDVVAKKGEGEGWDRKIKYNVGEYKEVLKSVEELRTRLGIRVVDAEKVAYVLGKEMADIDGGDDGKEGTENATKEEVKEEKGGDAQEESAKRVQEALAEIRGEKKREGEKNQKPEAKDVAKKMNEAEKKTGSKRKAKEEIVPTEATRRSTRKKA</sequence>
<name>A0A9W8WWU4_9PLEO</name>
<protein>
    <submittedName>
        <fullName evidence="2">Uncharacterized protein</fullName>
    </submittedName>
</protein>
<accession>A0A9W8WWU4</accession>
<dbReference type="OrthoDB" id="8249012at2759"/>
<comment type="caution">
    <text evidence="2">The sequence shown here is derived from an EMBL/GenBank/DDBJ whole genome shotgun (WGS) entry which is preliminary data.</text>
</comment>
<evidence type="ECO:0000256" key="1">
    <source>
        <dbReference type="SAM" id="MobiDB-lite"/>
    </source>
</evidence>
<dbReference type="Proteomes" id="UP001140562">
    <property type="component" value="Unassembled WGS sequence"/>
</dbReference>